<dbReference type="InterPro" id="IPR036893">
    <property type="entry name" value="SBP_sf"/>
</dbReference>
<keyword evidence="8" id="KW-1185">Reference proteome</keyword>
<evidence type="ECO:0000256" key="5">
    <source>
        <dbReference type="SAM" id="Phobius"/>
    </source>
</evidence>
<evidence type="ECO:0000256" key="3">
    <source>
        <dbReference type="ARBA" id="ARBA00022833"/>
    </source>
</evidence>
<keyword evidence="1" id="KW-0479">Metal-binding</keyword>
<protein>
    <recommendedName>
        <fullName evidence="6">SBP-type domain-containing protein</fullName>
    </recommendedName>
</protein>
<gene>
    <name evidence="7" type="ORF">WJX72_003783</name>
</gene>
<evidence type="ECO:0000313" key="7">
    <source>
        <dbReference type="EMBL" id="KAK9819901.1"/>
    </source>
</evidence>
<reference evidence="7 8" key="1">
    <citation type="journal article" date="2024" name="Nat. Commun.">
        <title>Phylogenomics reveals the evolutionary origins of lichenization in chlorophyte algae.</title>
        <authorList>
            <person name="Puginier C."/>
            <person name="Libourel C."/>
            <person name="Otte J."/>
            <person name="Skaloud P."/>
            <person name="Haon M."/>
            <person name="Grisel S."/>
            <person name="Petersen M."/>
            <person name="Berrin J.G."/>
            <person name="Delaux P.M."/>
            <person name="Dal Grande F."/>
            <person name="Keller J."/>
        </authorList>
    </citation>
    <scope>NUCLEOTIDE SEQUENCE [LARGE SCALE GENOMIC DNA]</scope>
    <source>
        <strain evidence="7 8">SAG 2043</strain>
    </source>
</reference>
<dbReference type="GO" id="GO:0003677">
    <property type="term" value="F:DNA binding"/>
    <property type="evidence" value="ECO:0007669"/>
    <property type="project" value="InterPro"/>
</dbReference>
<dbReference type="InterPro" id="IPR004333">
    <property type="entry name" value="SBP_dom"/>
</dbReference>
<dbReference type="PANTHER" id="PTHR31251:SF169">
    <property type="entry name" value="SQUAMOSA PROMOTER-BINDING-LIKE PROTEIN 8"/>
    <property type="match status" value="1"/>
</dbReference>
<keyword evidence="2" id="KW-0863">Zinc-finger</keyword>
<accession>A0AAW1QEP7</accession>
<keyword evidence="3" id="KW-0862">Zinc</keyword>
<dbReference type="Pfam" id="PF03110">
    <property type="entry name" value="SBP"/>
    <property type="match status" value="1"/>
</dbReference>
<dbReference type="SUPFAM" id="SSF48403">
    <property type="entry name" value="Ankyrin repeat"/>
    <property type="match status" value="1"/>
</dbReference>
<evidence type="ECO:0000256" key="2">
    <source>
        <dbReference type="ARBA" id="ARBA00022771"/>
    </source>
</evidence>
<dbReference type="PANTHER" id="PTHR31251">
    <property type="entry name" value="SQUAMOSA PROMOTER-BINDING-LIKE PROTEIN 4"/>
    <property type="match status" value="1"/>
</dbReference>
<dbReference type="PROSITE" id="PS51141">
    <property type="entry name" value="ZF_SBP"/>
    <property type="match status" value="1"/>
</dbReference>
<dbReference type="InterPro" id="IPR044817">
    <property type="entry name" value="SBP-like"/>
</dbReference>
<dbReference type="Gene3D" id="4.10.1100.10">
    <property type="entry name" value="Transcription factor, SBP-box domain"/>
    <property type="match status" value="1"/>
</dbReference>
<evidence type="ECO:0000259" key="6">
    <source>
        <dbReference type="PROSITE" id="PS51141"/>
    </source>
</evidence>
<proteinExistence type="predicted"/>
<dbReference type="AlphaFoldDB" id="A0AAW1QEP7"/>
<dbReference type="Proteomes" id="UP001489004">
    <property type="component" value="Unassembled WGS sequence"/>
</dbReference>
<keyword evidence="5" id="KW-0812">Transmembrane</keyword>
<comment type="caution">
    <text evidence="7">The sequence shown here is derived from an EMBL/GenBank/DDBJ whole genome shotgun (WGS) entry which is preliminary data.</text>
</comment>
<dbReference type="EMBL" id="JALJOR010000003">
    <property type="protein sequence ID" value="KAK9819901.1"/>
    <property type="molecule type" value="Genomic_DNA"/>
</dbReference>
<evidence type="ECO:0000256" key="4">
    <source>
        <dbReference type="SAM" id="MobiDB-lite"/>
    </source>
</evidence>
<feature type="transmembrane region" description="Helical" evidence="5">
    <location>
        <begin position="1031"/>
        <end position="1052"/>
    </location>
</feature>
<dbReference type="GO" id="GO:0008270">
    <property type="term" value="F:zinc ion binding"/>
    <property type="evidence" value="ECO:0007669"/>
    <property type="project" value="UniProtKB-KW"/>
</dbReference>
<evidence type="ECO:0000313" key="8">
    <source>
        <dbReference type="Proteomes" id="UP001489004"/>
    </source>
</evidence>
<keyword evidence="5" id="KW-1133">Transmembrane helix</keyword>
<name>A0AAW1QEP7_9CHLO</name>
<organism evidence="7 8">
    <name type="scientific">[Myrmecia] bisecta</name>
    <dbReference type="NCBI Taxonomy" id="41462"/>
    <lineage>
        <taxon>Eukaryota</taxon>
        <taxon>Viridiplantae</taxon>
        <taxon>Chlorophyta</taxon>
        <taxon>core chlorophytes</taxon>
        <taxon>Trebouxiophyceae</taxon>
        <taxon>Trebouxiales</taxon>
        <taxon>Trebouxiaceae</taxon>
        <taxon>Myrmecia</taxon>
    </lineage>
</organism>
<dbReference type="Gene3D" id="1.25.40.20">
    <property type="entry name" value="Ankyrin repeat-containing domain"/>
    <property type="match status" value="1"/>
</dbReference>
<evidence type="ECO:0000256" key="1">
    <source>
        <dbReference type="ARBA" id="ARBA00022723"/>
    </source>
</evidence>
<sequence>MAHPASLSSTSPGWATQDWSWDPYQLSAQPSDLKGVSQTRKAQNSALARYQGVAGFLGDEPSRPSNTKGKGPPTCQVEGCMADLTALKEYHQRYKICEVHLKVPSIVRERRSQRFCQQCGRFHDLGEFDADKRSCRARLQRHNARRRKKADGETEAADADTVSATTSGYTGKLTPAAKKPAPSVVAIKKGLRSAAAAAAAAEKEAAAVLKQEDTYTPAGLHAGDWQQSTNLPPDQVLESALSELLNDTAHTSRANAGHHTSLQSLHNVLANEASSKQKDQMDFNTLFEDSSNQSAHTTYQPSRYSAEQQSAYDEAMTDSSMGLGYGFGAAGMQAQGMPFGSAVPVMHPSSLHQAQEAYLAAQQRIHSGLASMDPMQMDMAMPDYSDLDFVAHHNMQAAYSAQQAHAHAMYPQHAMAGGTPLSVLDEARTMLGYQAAQQQYLPEDQFTRMSAKLFNCTPAHLPNDLKQNLVGLLSCGVNSIEGYIRPGCVHLTLNAVIAPAQSNNLKGMGIREAVKSLIEGQGREFWSAETVLIQMHDEVALVREGEVLHVLSGSGSRGVFPQVDKISPLALLTSDPEVITVTGTNIASNENSVLCRCQGAYVPAKVVLPVTNSEEAELDIARQELQLRIPRGQRNGAVQVEVVRGGFMSHAKPVLVLDNTQAVAEIRQLEAGASADADAFLLDFDRVLEFTNALKAVAANSQEPMREYTTEDCKAVAHTARRLFLFAASKGWPAVAQLLLPVACVECRNVAEVVAEWDKLTAGQLSVLHLAVRSQSADMVALLLDFAACGGFQFDVTKAAARGITPLHLAAMLPDNGAIADLLTDLSPAARDAWTSASAEAGQTPADFAKLTGRTATLARMERKLAGEADASDVGSICSDDGYTFDPETGEILELQDTVVVEAPIKSPFNIPVSEQNAVPQPPLPEATQAGTMPATRSLTMSSAASTSTQCSTLTASTSTSLDPLPGFSEHPSEELRAQQLCVAEKCEGHCGSRSTSKSFGATFGVYDEYYMDCGLYGVSVAPTVFDRTSAAISAGIIGCIGATTLFLRYYVDYFMD</sequence>
<feature type="region of interest" description="Disordered" evidence="4">
    <location>
        <begin position="141"/>
        <end position="182"/>
    </location>
</feature>
<keyword evidence="5" id="KW-0472">Membrane</keyword>
<dbReference type="GO" id="GO:0005634">
    <property type="term" value="C:nucleus"/>
    <property type="evidence" value="ECO:0007669"/>
    <property type="project" value="InterPro"/>
</dbReference>
<feature type="domain" description="SBP-type" evidence="6">
    <location>
        <begin position="72"/>
        <end position="149"/>
    </location>
</feature>
<dbReference type="SUPFAM" id="SSF103612">
    <property type="entry name" value="SBT domain"/>
    <property type="match status" value="1"/>
</dbReference>
<dbReference type="InterPro" id="IPR036770">
    <property type="entry name" value="Ankyrin_rpt-contain_sf"/>
</dbReference>
<dbReference type="Pfam" id="PF26102">
    <property type="entry name" value="Ig_SPL7"/>
    <property type="match status" value="1"/>
</dbReference>